<keyword evidence="4" id="KW-1185">Reference proteome</keyword>
<protein>
    <submittedName>
        <fullName evidence="3">22658_t:CDS:1</fullName>
    </submittedName>
</protein>
<comment type="caution">
    <text evidence="3">The sequence shown here is derived from an EMBL/GenBank/DDBJ whole genome shotgun (WGS) entry which is preliminary data.</text>
</comment>
<dbReference type="SUPFAM" id="SSF52540">
    <property type="entry name" value="P-loop containing nucleoside triphosphate hydrolases"/>
    <property type="match status" value="1"/>
</dbReference>
<dbReference type="InterPro" id="IPR027417">
    <property type="entry name" value="P-loop_NTPase"/>
</dbReference>
<dbReference type="InterPro" id="IPR003959">
    <property type="entry name" value="ATPase_AAA_core"/>
</dbReference>
<dbReference type="Gene3D" id="3.40.50.300">
    <property type="entry name" value="P-loop containing nucleotide triphosphate hydrolases"/>
    <property type="match status" value="1"/>
</dbReference>
<feature type="non-terminal residue" evidence="3">
    <location>
        <position position="625"/>
    </location>
</feature>
<dbReference type="EMBL" id="CAJVQA010006597">
    <property type="protein sequence ID" value="CAG8643130.1"/>
    <property type="molecule type" value="Genomic_DNA"/>
</dbReference>
<dbReference type="Proteomes" id="UP000789759">
    <property type="component" value="Unassembled WGS sequence"/>
</dbReference>
<dbReference type="OrthoDB" id="10042665at2759"/>
<feature type="domain" description="DUF7025" evidence="2">
    <location>
        <begin position="147"/>
        <end position="242"/>
    </location>
</feature>
<evidence type="ECO:0000313" key="4">
    <source>
        <dbReference type="Proteomes" id="UP000789759"/>
    </source>
</evidence>
<name>A0A9N9DPX5_9GLOM</name>
<accession>A0A9N9DPX5</accession>
<proteinExistence type="predicted"/>
<evidence type="ECO:0000259" key="1">
    <source>
        <dbReference type="Pfam" id="PF00004"/>
    </source>
</evidence>
<dbReference type="PANTHER" id="PTHR46411">
    <property type="entry name" value="FAMILY ATPASE, PUTATIVE-RELATED"/>
    <property type="match status" value="1"/>
</dbReference>
<sequence>MSDMDKEVENFRDDNWKWPCYEDYYNQQTGKRERTEKIKTQKSDSPFIIIYEYAEKDCTTYVELSCKALINKLKGILSENNDLKCRTPKIEAKILFHDLDKLHDATESELISTHETVTESDESTIYLKHLIRFLKEEYKQEICTREWMIAIRVVSFDMLWVFFPPKNQCNLSGQKLGGEVSITYEYRDYRDDPEGIRVFVISIKMIDCDGEGFKEGCIRRKIEYFVGEKKFSELIVAPFEYLECQNSLEKNFAERGKKFFDLAKGRHYQEYKGPLLRWKRVNNCVKVERIRADGRIMIDVESFALMNPDYEFMENATPPNECDTQLLKARNIYLDEKKLIKEHHIRAPAIVYGFSFALKEWGCFDVSKINNVHFDPNALNSLVIPMEQREILEGLVKKCTGSNKGVNHSSSKSLDPIVGKGNGCIFLCYGPPGTGKTLTAESVAEFLEHPLWMMSVHELGTEPDKVEQKLVQILYIAHKWNAVLLLDEADIYLERRNTTDLKRNVMVSIFLRHLEYYQGVLFLTTNRVTNFDPAICSRVNMFFHYPKFDQKKRKEVWTKFIEKLKIQLNVDDFINFELNGREIRNVLHAANLLAQEQGKKLTKDIVIKAIMNIHNFHEERKITAK</sequence>
<feature type="domain" description="ATPase AAA-type core" evidence="1">
    <location>
        <begin position="427"/>
        <end position="544"/>
    </location>
</feature>
<organism evidence="3 4">
    <name type="scientific">Cetraspora pellucida</name>
    <dbReference type="NCBI Taxonomy" id="1433469"/>
    <lineage>
        <taxon>Eukaryota</taxon>
        <taxon>Fungi</taxon>
        <taxon>Fungi incertae sedis</taxon>
        <taxon>Mucoromycota</taxon>
        <taxon>Glomeromycotina</taxon>
        <taxon>Glomeromycetes</taxon>
        <taxon>Diversisporales</taxon>
        <taxon>Gigasporaceae</taxon>
        <taxon>Cetraspora</taxon>
    </lineage>
</organism>
<dbReference type="GO" id="GO:0016887">
    <property type="term" value="F:ATP hydrolysis activity"/>
    <property type="evidence" value="ECO:0007669"/>
    <property type="project" value="InterPro"/>
</dbReference>
<dbReference type="Pfam" id="PF22942">
    <property type="entry name" value="DUF7025"/>
    <property type="match status" value="1"/>
</dbReference>
<evidence type="ECO:0000259" key="2">
    <source>
        <dbReference type="Pfam" id="PF22942"/>
    </source>
</evidence>
<evidence type="ECO:0000313" key="3">
    <source>
        <dbReference type="EMBL" id="CAG8643130.1"/>
    </source>
</evidence>
<gene>
    <name evidence="3" type="ORF">CPELLU_LOCUS8954</name>
</gene>
<reference evidence="3" key="1">
    <citation type="submission" date="2021-06" db="EMBL/GenBank/DDBJ databases">
        <authorList>
            <person name="Kallberg Y."/>
            <person name="Tangrot J."/>
            <person name="Rosling A."/>
        </authorList>
    </citation>
    <scope>NUCLEOTIDE SEQUENCE</scope>
    <source>
        <strain evidence="3">FL966</strain>
    </source>
</reference>
<dbReference type="InterPro" id="IPR054289">
    <property type="entry name" value="DUF7025"/>
</dbReference>
<dbReference type="GO" id="GO:0005524">
    <property type="term" value="F:ATP binding"/>
    <property type="evidence" value="ECO:0007669"/>
    <property type="project" value="InterPro"/>
</dbReference>
<dbReference type="AlphaFoldDB" id="A0A9N9DPX5"/>
<dbReference type="Pfam" id="PF00004">
    <property type="entry name" value="AAA"/>
    <property type="match status" value="1"/>
</dbReference>
<dbReference type="PANTHER" id="PTHR46411:SF3">
    <property type="entry name" value="AAA+ ATPASE DOMAIN-CONTAINING PROTEIN"/>
    <property type="match status" value="1"/>
</dbReference>